<dbReference type="InterPro" id="IPR015860">
    <property type="entry name" value="ABC_transpr_TagH-like"/>
</dbReference>
<reference evidence="6 7" key="1">
    <citation type="submission" date="2018-12" db="EMBL/GenBank/DDBJ databases">
        <authorList>
            <person name="Yang Y."/>
        </authorList>
    </citation>
    <scope>NUCLEOTIDE SEQUENCE [LARGE SCALE GENOMIC DNA]</scope>
    <source>
        <strain evidence="6 7">GSF71</strain>
    </source>
</reference>
<dbReference type="InterPro" id="IPR029439">
    <property type="entry name" value="Wzt_C"/>
</dbReference>
<evidence type="ECO:0000256" key="3">
    <source>
        <dbReference type="ARBA" id="ARBA00022741"/>
    </source>
</evidence>
<feature type="domain" description="ABC transporter" evidence="5">
    <location>
        <begin position="38"/>
        <end position="261"/>
    </location>
</feature>
<dbReference type="PANTHER" id="PTHR46743">
    <property type="entry name" value="TEICHOIC ACIDS EXPORT ATP-BINDING PROTEIN TAGH"/>
    <property type="match status" value="1"/>
</dbReference>
<evidence type="ECO:0000256" key="2">
    <source>
        <dbReference type="ARBA" id="ARBA00022448"/>
    </source>
</evidence>
<dbReference type="OrthoDB" id="9778870at2"/>
<gene>
    <name evidence="6" type="ORF">EJ913_16775</name>
</gene>
<name>A0A3S0V5L1_9PROT</name>
<dbReference type="GO" id="GO:0016020">
    <property type="term" value="C:membrane"/>
    <property type="evidence" value="ECO:0007669"/>
    <property type="project" value="InterPro"/>
</dbReference>
<sequence length="459" mass="50219">MSSDPVSGAAHAAAPLGEIAIEAEGLGKAYAIFKRPQDRLKQMLVRGRRKYYDEYWALQDVNLTVRKGETVGLIGRNGSGKSTFLQLLCGTLTPTTGRIGVNGRIAALLELGAGFNPEFTGRENVYLAASVLGLANEQINERYASIAEFAGIGDFIEQPVKLYSSGMYARLAFAVAAHVDAEIMIVDEILAVGDASFTQKCMRFIHRFKERGTLFFVSHDTGQVVNLCDRVVWLDSGTVRAIGPAKDVCHDYLADLYNGPENAGSFRIGGSRKRADKIADAPVQDSRAEVLKNSQHRNEIEIFDFDLNAPWFGERGASITGVRLLDAERNPLSTLEGGEEVTLQVVCRAEKALFQPIVGFYVRDRLGQNLFGDNTYLTYQLDPVRVPAGTDFVTGFRFQLPYLPSGDFSVTVAIAEGTQADHVQHHWIEDALFFKVHSSHVVQGLVGIPMLGIAIETAG</sequence>
<dbReference type="RefSeq" id="WP_126999907.1">
    <property type="nucleotide sequence ID" value="NZ_JBNPXW010000012.1"/>
</dbReference>
<evidence type="ECO:0000256" key="1">
    <source>
        <dbReference type="ARBA" id="ARBA00005417"/>
    </source>
</evidence>
<dbReference type="InterPro" id="IPR050683">
    <property type="entry name" value="Bact_Polysacc_Export_ATP-bd"/>
</dbReference>
<evidence type="ECO:0000313" key="6">
    <source>
        <dbReference type="EMBL" id="RUQ68834.1"/>
    </source>
</evidence>
<evidence type="ECO:0000256" key="4">
    <source>
        <dbReference type="ARBA" id="ARBA00022840"/>
    </source>
</evidence>
<keyword evidence="3" id="KW-0547">Nucleotide-binding</keyword>
<dbReference type="Proteomes" id="UP000280346">
    <property type="component" value="Unassembled WGS sequence"/>
</dbReference>
<dbReference type="InterPro" id="IPR003439">
    <property type="entry name" value="ABC_transporter-like_ATP-bd"/>
</dbReference>
<dbReference type="GO" id="GO:0005524">
    <property type="term" value="F:ATP binding"/>
    <property type="evidence" value="ECO:0007669"/>
    <property type="project" value="UniProtKB-KW"/>
</dbReference>
<dbReference type="GO" id="GO:0016887">
    <property type="term" value="F:ATP hydrolysis activity"/>
    <property type="evidence" value="ECO:0007669"/>
    <property type="project" value="InterPro"/>
</dbReference>
<dbReference type="Pfam" id="PF14524">
    <property type="entry name" value="Wzt_C"/>
    <property type="match status" value="1"/>
</dbReference>
<keyword evidence="7" id="KW-1185">Reference proteome</keyword>
<comment type="similarity">
    <text evidence="1">Belongs to the ABC transporter superfamily.</text>
</comment>
<protein>
    <submittedName>
        <fullName evidence="6">ABC transporter ATP-binding protein</fullName>
    </submittedName>
</protein>
<dbReference type="InterPro" id="IPR027417">
    <property type="entry name" value="P-loop_NTPase"/>
</dbReference>
<dbReference type="CDD" id="cd10147">
    <property type="entry name" value="Wzt_C-like"/>
    <property type="match status" value="1"/>
</dbReference>
<dbReference type="Pfam" id="PF00005">
    <property type="entry name" value="ABC_tran"/>
    <property type="match status" value="1"/>
</dbReference>
<evidence type="ECO:0000313" key="7">
    <source>
        <dbReference type="Proteomes" id="UP000280346"/>
    </source>
</evidence>
<dbReference type="SUPFAM" id="SSF52540">
    <property type="entry name" value="P-loop containing nucleoside triphosphate hydrolases"/>
    <property type="match status" value="1"/>
</dbReference>
<dbReference type="SMART" id="SM00382">
    <property type="entry name" value="AAA"/>
    <property type="match status" value="1"/>
</dbReference>
<organism evidence="6 7">
    <name type="scientific">Azospirillum doebereinerae</name>
    <dbReference type="NCBI Taxonomy" id="92933"/>
    <lineage>
        <taxon>Bacteria</taxon>
        <taxon>Pseudomonadati</taxon>
        <taxon>Pseudomonadota</taxon>
        <taxon>Alphaproteobacteria</taxon>
        <taxon>Rhodospirillales</taxon>
        <taxon>Azospirillaceae</taxon>
        <taxon>Azospirillum</taxon>
    </lineage>
</organism>
<dbReference type="PANTHER" id="PTHR46743:SF2">
    <property type="entry name" value="TEICHOIC ACIDS EXPORT ATP-BINDING PROTEIN TAGH"/>
    <property type="match status" value="1"/>
</dbReference>
<keyword evidence="2" id="KW-0813">Transport</keyword>
<keyword evidence="4 6" id="KW-0067">ATP-binding</keyword>
<proteinExistence type="inferred from homology"/>
<evidence type="ECO:0000259" key="5">
    <source>
        <dbReference type="PROSITE" id="PS50893"/>
    </source>
</evidence>
<dbReference type="Gene3D" id="2.70.50.60">
    <property type="entry name" value="abc- transporter (atp binding component) like domain"/>
    <property type="match status" value="1"/>
</dbReference>
<dbReference type="InterPro" id="IPR003593">
    <property type="entry name" value="AAA+_ATPase"/>
</dbReference>
<dbReference type="Gene3D" id="3.40.50.300">
    <property type="entry name" value="P-loop containing nucleotide triphosphate hydrolases"/>
    <property type="match status" value="1"/>
</dbReference>
<dbReference type="EMBL" id="RZIJ01000013">
    <property type="protein sequence ID" value="RUQ68834.1"/>
    <property type="molecule type" value="Genomic_DNA"/>
</dbReference>
<dbReference type="CDD" id="cd03220">
    <property type="entry name" value="ABC_KpsT_Wzt"/>
    <property type="match status" value="1"/>
</dbReference>
<dbReference type="GO" id="GO:0140359">
    <property type="term" value="F:ABC-type transporter activity"/>
    <property type="evidence" value="ECO:0007669"/>
    <property type="project" value="InterPro"/>
</dbReference>
<comment type="caution">
    <text evidence="6">The sequence shown here is derived from an EMBL/GenBank/DDBJ whole genome shotgun (WGS) entry which is preliminary data.</text>
</comment>
<dbReference type="PROSITE" id="PS50893">
    <property type="entry name" value="ABC_TRANSPORTER_2"/>
    <property type="match status" value="1"/>
</dbReference>
<accession>A0A3S0V5L1</accession>
<dbReference type="AlphaFoldDB" id="A0A3S0V5L1"/>